<evidence type="ECO:0000313" key="5">
    <source>
        <dbReference type="Proteomes" id="UP000094819"/>
    </source>
</evidence>
<gene>
    <name evidence="4" type="ORF">L198_06376</name>
</gene>
<dbReference type="RefSeq" id="XP_019029595.1">
    <property type="nucleotide sequence ID" value="XM_019178439.1"/>
</dbReference>
<evidence type="ECO:0000256" key="2">
    <source>
        <dbReference type="SAM" id="Phobius"/>
    </source>
</evidence>
<sequence length="334" mass="37183">MVRLKNLTPQDGLLKYEKNLREWGEEEMDAEGGEGGAEGIRESVEENEHEDSSSVPHEEAKVGEKRLYSHSFIDRAGTTQTDSLPGLLLDLSYIHLRHVDGTSSSVGISYKAESYTNKLDVRAVNQDDGENGTFIAEGLLSRTDLGYYSTPSSHFPSNSDITHDIVEEGSWGAIVINEGVTGALLQARQNSDASYNGSRVINAYYAQARQENAANEFLVPLLRACLEKLCENFNLHAILPAELCHPECLDHTHALSAPAMDLQVRASHAILPSRAYSQDYNLQHQERHWPQRSVLIDWILVNFVTITVGSYYYRRKAVSAHKQKVAEEKGKKGA</sequence>
<comment type="caution">
    <text evidence="4">The sequence shown here is derived from an EMBL/GenBank/DDBJ whole genome shotgun (WGS) entry which is preliminary data.</text>
</comment>
<dbReference type="Proteomes" id="UP000094819">
    <property type="component" value="Unassembled WGS sequence"/>
</dbReference>
<evidence type="ECO:0000259" key="3">
    <source>
        <dbReference type="Pfam" id="PF12051"/>
    </source>
</evidence>
<feature type="compositionally biased region" description="Basic and acidic residues" evidence="1">
    <location>
        <begin position="39"/>
        <end position="61"/>
    </location>
</feature>
<dbReference type="GO" id="GO:0016020">
    <property type="term" value="C:membrane"/>
    <property type="evidence" value="ECO:0007669"/>
    <property type="project" value="TreeGrafter"/>
</dbReference>
<keyword evidence="2" id="KW-1133">Transmembrane helix</keyword>
<dbReference type="GeneID" id="30195588"/>
<organism evidence="4 5">
    <name type="scientific">Cryptococcus wingfieldii CBS 7118</name>
    <dbReference type="NCBI Taxonomy" id="1295528"/>
    <lineage>
        <taxon>Eukaryota</taxon>
        <taxon>Fungi</taxon>
        <taxon>Dikarya</taxon>
        <taxon>Basidiomycota</taxon>
        <taxon>Agaricomycotina</taxon>
        <taxon>Tremellomycetes</taxon>
        <taxon>Tremellales</taxon>
        <taxon>Cryptococcaceae</taxon>
        <taxon>Cryptococcus</taxon>
    </lineage>
</organism>
<feature type="domain" description="DUF3533" evidence="3">
    <location>
        <begin position="106"/>
        <end position="229"/>
    </location>
</feature>
<name>A0A1E3IP32_9TREE</name>
<evidence type="ECO:0000313" key="4">
    <source>
        <dbReference type="EMBL" id="ODN89686.1"/>
    </source>
</evidence>
<reference evidence="4 5" key="1">
    <citation type="submission" date="2016-06" db="EMBL/GenBank/DDBJ databases">
        <title>Evolution of pathogenesis and genome organization in the Tremellales.</title>
        <authorList>
            <person name="Cuomo C."/>
            <person name="Litvintseva A."/>
            <person name="Heitman J."/>
            <person name="Chen Y."/>
            <person name="Sun S."/>
            <person name="Springer D."/>
            <person name="Dromer F."/>
            <person name="Young S."/>
            <person name="Zeng Q."/>
            <person name="Chapman S."/>
            <person name="Gujja S."/>
            <person name="Saif S."/>
            <person name="Birren B."/>
        </authorList>
    </citation>
    <scope>NUCLEOTIDE SEQUENCE [LARGE SCALE GENOMIC DNA]</scope>
    <source>
        <strain evidence="4 5">CBS 7118</strain>
    </source>
</reference>
<dbReference type="Pfam" id="PF12051">
    <property type="entry name" value="DUF3533"/>
    <property type="match status" value="1"/>
</dbReference>
<accession>A0A1E3IP32</accession>
<feature type="transmembrane region" description="Helical" evidence="2">
    <location>
        <begin position="295"/>
        <end position="313"/>
    </location>
</feature>
<keyword evidence="2" id="KW-0812">Transmembrane</keyword>
<keyword evidence="5" id="KW-1185">Reference proteome</keyword>
<dbReference type="InterPro" id="IPR022703">
    <property type="entry name" value="DUF3533"/>
</dbReference>
<feature type="region of interest" description="Disordered" evidence="1">
    <location>
        <begin position="24"/>
        <end position="61"/>
    </location>
</feature>
<protein>
    <recommendedName>
        <fullName evidence="3">DUF3533 domain-containing protein</fullName>
    </recommendedName>
</protein>
<dbReference type="OrthoDB" id="2140105at2759"/>
<evidence type="ECO:0000256" key="1">
    <source>
        <dbReference type="SAM" id="MobiDB-lite"/>
    </source>
</evidence>
<dbReference type="InterPro" id="IPR053001">
    <property type="entry name" value="MNNG_permease-like"/>
</dbReference>
<dbReference type="PANTHER" id="PTHR34814">
    <property type="entry name" value="NITROSOGUANIDINE RESISTANCE PROTEIN SNG1"/>
    <property type="match status" value="1"/>
</dbReference>
<proteinExistence type="predicted"/>
<dbReference type="EMBL" id="AWGH01000022">
    <property type="protein sequence ID" value="ODN89686.1"/>
    <property type="molecule type" value="Genomic_DNA"/>
</dbReference>
<dbReference type="PANTHER" id="PTHR34814:SF1">
    <property type="entry name" value="NITROSOGUANIDINE RESISTANCE PROTEIN SNG1"/>
    <property type="match status" value="1"/>
</dbReference>
<dbReference type="AlphaFoldDB" id="A0A1E3IP32"/>
<keyword evidence="2" id="KW-0472">Membrane</keyword>